<organism evidence="1 2">
    <name type="scientific">Ailuropoda melanoleuca</name>
    <name type="common">Giant panda</name>
    <dbReference type="NCBI Taxonomy" id="9646"/>
    <lineage>
        <taxon>Eukaryota</taxon>
        <taxon>Metazoa</taxon>
        <taxon>Chordata</taxon>
        <taxon>Craniata</taxon>
        <taxon>Vertebrata</taxon>
        <taxon>Euteleostomi</taxon>
        <taxon>Mammalia</taxon>
        <taxon>Eutheria</taxon>
        <taxon>Laurasiatheria</taxon>
        <taxon>Carnivora</taxon>
        <taxon>Caniformia</taxon>
        <taxon>Ursidae</taxon>
        <taxon>Ailuropoda</taxon>
    </lineage>
</organism>
<reference evidence="1" key="3">
    <citation type="submission" date="2025-09" db="UniProtKB">
        <authorList>
            <consortium name="Ensembl"/>
        </authorList>
    </citation>
    <scope>IDENTIFICATION</scope>
</reference>
<evidence type="ECO:0000313" key="1">
    <source>
        <dbReference type="Ensembl" id="ENSAMEP00000023369.1"/>
    </source>
</evidence>
<dbReference type="Ensembl" id="ENSAMET00000027059.1">
    <property type="protein sequence ID" value="ENSAMEP00000023369.1"/>
    <property type="gene ID" value="ENSAMEG00000030206.1"/>
</dbReference>
<dbReference type="InterPro" id="IPR029071">
    <property type="entry name" value="Ubiquitin-like_domsf"/>
</dbReference>
<keyword evidence="2" id="KW-1185">Reference proteome</keyword>
<dbReference type="SUPFAM" id="SSF54236">
    <property type="entry name" value="Ubiquitin-like"/>
    <property type="match status" value="1"/>
</dbReference>
<reference evidence="1" key="2">
    <citation type="submission" date="2025-08" db="UniProtKB">
        <authorList>
            <consortium name="Ensembl"/>
        </authorList>
    </citation>
    <scope>IDENTIFICATION</scope>
</reference>
<reference evidence="1 2" key="1">
    <citation type="journal article" date="2010" name="Nature">
        <title>The sequence and de novo assembly of the giant panda genome.</title>
        <authorList>
            <person name="Li R."/>
            <person name="Fan W."/>
            <person name="Tian G."/>
            <person name="Zhu H."/>
            <person name="He L."/>
            <person name="Cai J."/>
            <person name="Huang Q."/>
            <person name="Cai Q."/>
            <person name="Li B."/>
            <person name="Bai Y."/>
            <person name="Zhang Z."/>
            <person name="Zhang Y."/>
            <person name="Wang W."/>
            <person name="Li J."/>
            <person name="Wei F."/>
            <person name="Li H."/>
            <person name="Jian M."/>
            <person name="Li J."/>
            <person name="Zhang Z."/>
            <person name="Nielsen R."/>
            <person name="Li D."/>
            <person name="Gu W."/>
            <person name="Yang Z."/>
            <person name="Xuan Z."/>
            <person name="Ryder O.A."/>
            <person name="Leung F.C."/>
            <person name="Zhou Y."/>
            <person name="Cao J."/>
            <person name="Sun X."/>
            <person name="Fu Y."/>
            <person name="Fang X."/>
            <person name="Guo X."/>
            <person name="Wang B."/>
            <person name="Hou R."/>
            <person name="Shen F."/>
            <person name="Mu B."/>
            <person name="Ni P."/>
            <person name="Lin R."/>
            <person name="Qian W."/>
            <person name="Wang G."/>
            <person name="Yu C."/>
            <person name="Nie W."/>
            <person name="Wang J."/>
            <person name="Wu Z."/>
            <person name="Liang H."/>
            <person name="Min J."/>
            <person name="Wu Q."/>
            <person name="Cheng S."/>
            <person name="Ruan J."/>
            <person name="Wang M."/>
            <person name="Shi Z."/>
            <person name="Wen M."/>
            <person name="Liu B."/>
            <person name="Ren X."/>
            <person name="Zheng H."/>
            <person name="Dong D."/>
            <person name="Cook K."/>
            <person name="Shan G."/>
            <person name="Zhang H."/>
            <person name="Kosiol C."/>
            <person name="Xie X."/>
            <person name="Lu Z."/>
            <person name="Zheng H."/>
            <person name="Li Y."/>
            <person name="Steiner C.C."/>
            <person name="Lam T.T."/>
            <person name="Lin S."/>
            <person name="Zhang Q."/>
            <person name="Li G."/>
            <person name="Tian J."/>
            <person name="Gong T."/>
            <person name="Liu H."/>
            <person name="Zhang D."/>
            <person name="Fang L."/>
            <person name="Ye C."/>
            <person name="Zhang J."/>
            <person name="Hu W."/>
            <person name="Xu A."/>
            <person name="Ren Y."/>
            <person name="Zhang G."/>
            <person name="Bruford M.W."/>
            <person name="Li Q."/>
            <person name="Ma L."/>
            <person name="Guo Y."/>
            <person name="An N."/>
            <person name="Hu Y."/>
            <person name="Zheng Y."/>
            <person name="Shi Y."/>
            <person name="Li Z."/>
            <person name="Liu Q."/>
            <person name="Chen Y."/>
            <person name="Zhao J."/>
            <person name="Qu N."/>
            <person name="Zhao S."/>
            <person name="Tian F."/>
            <person name="Wang X."/>
            <person name="Wang H."/>
            <person name="Xu L."/>
            <person name="Liu X."/>
            <person name="Vinar T."/>
            <person name="Wang Y."/>
            <person name="Lam T.W."/>
            <person name="Yiu S.M."/>
            <person name="Liu S."/>
            <person name="Zhang H."/>
            <person name="Li D."/>
            <person name="Huang Y."/>
            <person name="Wang X."/>
            <person name="Yang G."/>
            <person name="Jiang Z."/>
            <person name="Wang J."/>
            <person name="Qin N."/>
            <person name="Li L."/>
            <person name="Li J."/>
            <person name="Bolund L."/>
            <person name="Kristiansen K."/>
            <person name="Wong G.K."/>
            <person name="Olson M."/>
            <person name="Zhang X."/>
            <person name="Li S."/>
            <person name="Yang H."/>
            <person name="Wang J."/>
            <person name="Wang J."/>
        </authorList>
    </citation>
    <scope>NUCLEOTIDE SEQUENCE [LARGE SCALE GENOMIC DNA]</scope>
</reference>
<proteinExistence type="predicted"/>
<dbReference type="GeneTree" id="ENSGT01030000240319"/>
<dbReference type="AlphaFoldDB" id="A0A7N5JH71"/>
<evidence type="ECO:0000313" key="2">
    <source>
        <dbReference type="Proteomes" id="UP000008912"/>
    </source>
</evidence>
<accession>A0A7N5JH71</accession>
<sequence>MKFVYKEEHPFKKCCPEGEKIGKKYLDWILVIVEKAPKLRVSCFSLSTMPFHPPVPQWVNCTRDTMKTSFYTSPTMTQMVAPLSRRVNGWGGGFSYLSFPSFLLPHF</sequence>
<name>A0A7N5JH71_AILME</name>
<dbReference type="InParanoid" id="A0A7N5JH71"/>
<dbReference type="Proteomes" id="UP000008912">
    <property type="component" value="Unassembled WGS sequence"/>
</dbReference>
<dbReference type="Gene3D" id="3.10.20.90">
    <property type="entry name" value="Phosphatidylinositol 3-kinase Catalytic Subunit, Chain A, domain 1"/>
    <property type="match status" value="1"/>
</dbReference>
<protein>
    <submittedName>
        <fullName evidence="1">Uncharacterized protein</fullName>
    </submittedName>
</protein>